<dbReference type="Proteomes" id="UP000177998">
    <property type="component" value="Unassembled WGS sequence"/>
</dbReference>
<organism evidence="1 2">
    <name type="scientific">Candidatus Kuenenbacteria bacterium RIFCSPLOWO2_02_FULL_42_16</name>
    <dbReference type="NCBI Taxonomy" id="1798564"/>
    <lineage>
        <taxon>Bacteria</taxon>
        <taxon>Candidatus Kueneniibacteriota</taxon>
    </lineage>
</organism>
<name>A0A1F6FYT9_9BACT</name>
<evidence type="ECO:0000313" key="2">
    <source>
        <dbReference type="Proteomes" id="UP000177998"/>
    </source>
</evidence>
<evidence type="ECO:0000313" key="1">
    <source>
        <dbReference type="EMBL" id="OGG91023.1"/>
    </source>
</evidence>
<dbReference type="AlphaFoldDB" id="A0A1F6FYT9"/>
<dbReference type="EMBL" id="MFMZ01000023">
    <property type="protein sequence ID" value="OGG91023.1"/>
    <property type="molecule type" value="Genomic_DNA"/>
</dbReference>
<gene>
    <name evidence="1" type="ORF">A3H55_01035</name>
</gene>
<proteinExistence type="predicted"/>
<sequence length="399" mass="43394">MPKQKIFFICLIAVVLTLMPAMRAEALYNTVVWGPDARLSFAGVAPVSDGVKGITIQGNGTTRLHSYVLDLATLKVTMYPRSELHLKSADRKMFRTSIATTETVCADGYSTFDYSTPETTVTFTITLSDGDNCPAVVKTEAPTSPAVEQIDITNLDRITSAGLVKKLGQNSKTHFVFGNIVETVNILSVGATEAKIKLSAPAKELNLKINKEKTVDTDADGWNDLNLILKSTAGGQAELSMKQMSVIKINGVNPGELVKVAGGTTVYYVGADSKLYVFPNEKVYYSWHEDFSAVKIISSADLAKFGWGGLVTYRPGIKLVKFSISPAVYSVAQGGVLRKLKDENMAKEMYGDNWNKQIDDVNEAFIFSYTFGEDIVNIDSYSKGAETTLNPNIGVDKGI</sequence>
<protein>
    <submittedName>
        <fullName evidence="1">Uncharacterized protein</fullName>
    </submittedName>
</protein>
<comment type="caution">
    <text evidence="1">The sequence shown here is derived from an EMBL/GenBank/DDBJ whole genome shotgun (WGS) entry which is preliminary data.</text>
</comment>
<accession>A0A1F6FYT9</accession>
<reference evidence="1 2" key="1">
    <citation type="journal article" date="2016" name="Nat. Commun.">
        <title>Thousands of microbial genomes shed light on interconnected biogeochemical processes in an aquifer system.</title>
        <authorList>
            <person name="Anantharaman K."/>
            <person name="Brown C.T."/>
            <person name="Hug L.A."/>
            <person name="Sharon I."/>
            <person name="Castelle C.J."/>
            <person name="Probst A.J."/>
            <person name="Thomas B.C."/>
            <person name="Singh A."/>
            <person name="Wilkins M.J."/>
            <person name="Karaoz U."/>
            <person name="Brodie E.L."/>
            <person name="Williams K.H."/>
            <person name="Hubbard S.S."/>
            <person name="Banfield J.F."/>
        </authorList>
    </citation>
    <scope>NUCLEOTIDE SEQUENCE [LARGE SCALE GENOMIC DNA]</scope>
</reference>